<sequence>MHQVFQQVGFLLPFLQRLLQCLMRTVQLSFRGTCSAVIAKSGISSSECSNVDTLVYATKIDGKQIEAPPQVVFERSPLCSIISASPIFEQGIFSLPCVTFVLRWSKTISLSTIACCFLSKNIVWMHIKDETLRNALIILRKLGLWLGTITNRKRRSNFGERVGLKLLLLDASTRPTGSLICSAVRVQTILASGKSTVFKPKCSWIFGIIKVLVNYITSTGSQAESEV</sequence>
<evidence type="ECO:0000259" key="2">
    <source>
        <dbReference type="Pfam" id="PF16415"/>
    </source>
</evidence>
<organism evidence="3 4">
    <name type="scientific">Ditylenchus dipsaci</name>
    <dbReference type="NCBI Taxonomy" id="166011"/>
    <lineage>
        <taxon>Eukaryota</taxon>
        <taxon>Metazoa</taxon>
        <taxon>Ecdysozoa</taxon>
        <taxon>Nematoda</taxon>
        <taxon>Chromadorea</taxon>
        <taxon>Rhabditida</taxon>
        <taxon>Tylenchina</taxon>
        <taxon>Tylenchomorpha</taxon>
        <taxon>Sphaerularioidea</taxon>
        <taxon>Anguinidae</taxon>
        <taxon>Anguininae</taxon>
        <taxon>Ditylenchus</taxon>
    </lineage>
</organism>
<name>A0A915E807_9BILA</name>
<keyword evidence="1" id="KW-0732">Signal</keyword>
<protein>
    <submittedName>
        <fullName evidence="4">CCR4-NOT transcription complex subunit 1 CAF1-binding domain-containing protein</fullName>
    </submittedName>
</protein>
<dbReference type="Pfam" id="PF16415">
    <property type="entry name" value="CNOT1_CAF1_bind"/>
    <property type="match status" value="1"/>
</dbReference>
<feature type="signal peptide" evidence="1">
    <location>
        <begin position="1"/>
        <end position="20"/>
    </location>
</feature>
<feature type="domain" description="CCR4-NOT transcription complex subunit 1 CAF1-binding" evidence="2">
    <location>
        <begin position="136"/>
        <end position="214"/>
    </location>
</feature>
<keyword evidence="3" id="KW-1185">Reference proteome</keyword>
<dbReference type="Gene3D" id="1.25.40.180">
    <property type="match status" value="1"/>
</dbReference>
<dbReference type="WBParaSite" id="jg3032">
    <property type="protein sequence ID" value="jg3032"/>
    <property type="gene ID" value="jg3032"/>
</dbReference>
<evidence type="ECO:0000256" key="1">
    <source>
        <dbReference type="SAM" id="SignalP"/>
    </source>
</evidence>
<evidence type="ECO:0000313" key="4">
    <source>
        <dbReference type="WBParaSite" id="jg3032"/>
    </source>
</evidence>
<proteinExistence type="predicted"/>
<dbReference type="Proteomes" id="UP000887574">
    <property type="component" value="Unplaced"/>
</dbReference>
<accession>A0A915E807</accession>
<dbReference type="InterPro" id="IPR032191">
    <property type="entry name" value="CNOT1_CAF1_bind"/>
</dbReference>
<dbReference type="AlphaFoldDB" id="A0A915E807"/>
<feature type="chain" id="PRO_5037092781" evidence="1">
    <location>
        <begin position="21"/>
        <end position="227"/>
    </location>
</feature>
<evidence type="ECO:0000313" key="3">
    <source>
        <dbReference type="Proteomes" id="UP000887574"/>
    </source>
</evidence>
<reference evidence="4" key="1">
    <citation type="submission" date="2022-11" db="UniProtKB">
        <authorList>
            <consortium name="WormBaseParasite"/>
        </authorList>
    </citation>
    <scope>IDENTIFICATION</scope>
</reference>